<dbReference type="AlphaFoldDB" id="Q64C32"/>
<dbReference type="InterPro" id="IPR027275">
    <property type="entry name" value="PRC-brl_dom"/>
</dbReference>
<dbReference type="SUPFAM" id="SSF50346">
    <property type="entry name" value="PRC-barrel domain"/>
    <property type="match status" value="1"/>
</dbReference>
<proteinExistence type="predicted"/>
<dbReference type="Pfam" id="PF05239">
    <property type="entry name" value="PRC"/>
    <property type="match status" value="1"/>
</dbReference>
<dbReference type="EMBL" id="AY714840">
    <property type="protein sequence ID" value="AAU83045.1"/>
    <property type="molecule type" value="Genomic_DNA"/>
</dbReference>
<reference evidence="2" key="2">
    <citation type="submission" date="2004-08" db="EMBL/GenBank/DDBJ databases">
        <authorList>
            <person name="Putnam N."/>
            <person name="Detter J.C."/>
            <person name="Richardson P.M."/>
            <person name="Rokhsar D."/>
        </authorList>
    </citation>
    <scope>NUCLEOTIDE SEQUENCE</scope>
</reference>
<sequence>MWKKKDKEEKEKVIAYLRSRLFPWNFVFEDVEADAIEHFVPYAIQVCEGKGINKKAIGGEVLKEVITREVREAVNDYLFDPGDKEIIRMHGKFITNYPFAFSQCLVYVILDRLGLNMGEVLDLKAVSDLLGTDVERLRDRGVFINGLIIKNEKNALKLFGKDILDRRVISAGGDYVGHLGDIIFDIDKGNVAGLIINHRKGTGLEKSQVSMNDVRLNMYTKNISLKRSNYNKK</sequence>
<name>Q64C32_UNCAG</name>
<dbReference type="InterPro" id="IPR011033">
    <property type="entry name" value="PRC_barrel-like_sf"/>
</dbReference>
<gene>
    <name evidence="2" type="ORF">GZ26D6_21</name>
</gene>
<accession>Q64C32</accession>
<organism evidence="2">
    <name type="scientific">Uncultured archaeon GZfos26G2</name>
    <dbReference type="NCBI Taxonomy" id="3386331"/>
    <lineage>
        <taxon>Archaea</taxon>
        <taxon>Methanobacteriati</taxon>
        <taxon>Methanobacteriota</taxon>
        <taxon>Stenosarchaea group</taxon>
        <taxon>Methanomicrobia</taxon>
        <taxon>Candidatus Methanophagales</taxon>
        <taxon>Candidatus Methanophagaceae</taxon>
        <taxon>Candidatus Methanophaga</taxon>
    </lineage>
</organism>
<reference evidence="2" key="1">
    <citation type="journal article" date="2004" name="Science">
        <title>Reverse methanogenesis: testing the hypothesis with environmental genomics.</title>
        <authorList>
            <person name="Hallam S.J."/>
            <person name="Putnam N."/>
            <person name="Preston C.M."/>
            <person name="Detter J.C."/>
            <person name="Rokhsar D."/>
            <person name="Richardson P.M."/>
            <person name="DeLong E.F."/>
        </authorList>
    </citation>
    <scope>NUCLEOTIDE SEQUENCE</scope>
</reference>
<evidence type="ECO:0000259" key="1">
    <source>
        <dbReference type="Pfam" id="PF05239"/>
    </source>
</evidence>
<protein>
    <recommendedName>
        <fullName evidence="1">PRC-barrel domain-containing protein</fullName>
    </recommendedName>
</protein>
<feature type="domain" description="PRC-barrel" evidence="1">
    <location>
        <begin position="159"/>
        <end position="207"/>
    </location>
</feature>
<dbReference type="Gene3D" id="2.30.30.240">
    <property type="entry name" value="PRC-barrel domain"/>
    <property type="match status" value="1"/>
</dbReference>
<evidence type="ECO:0000313" key="2">
    <source>
        <dbReference type="EMBL" id="AAU83045.1"/>
    </source>
</evidence>